<dbReference type="Pfam" id="PF07690">
    <property type="entry name" value="MFS_1"/>
    <property type="match status" value="1"/>
</dbReference>
<feature type="transmembrane region" description="Helical" evidence="7">
    <location>
        <begin position="263"/>
        <end position="280"/>
    </location>
</feature>
<sequence length="414" mass="45052">MHSNLRAPCSEHMEMMKSYKKTIYACYTGYITQAIVNNLGPLLFLTFQNQFDISVERIGFLITLNFGVQLVVDLLAAKYVDRIGYRISIVAAHIMASAGLVGMGLFPFVMPDPYLGLLAAIVLNGIGGGLIEVLISPIVEAAPSGEKEKAMSLLHSFYCFGQVGVVILSTLGFKVFGMEHWNYLPVIWAVVPFVNIFVFTKVPIRTLVEEDERLPVRKLFSMKMFWIFVLMMLCAGASEQAMSQWASYFAESSLQVSKTMGDLMGPCAFAALMGASRVFYGKCGDKIPLEKFILGSSILCIISYLFAVFMPVPVLSLLGCAMCGLSVGIMWPGTFSIAARECTRGGTAMFAFFALAGDAGCMAGPGLTGVVAEQFPRWGLKAGLLFAIVFPVGMAGILLGRRAGKVQRMPDRNL</sequence>
<evidence type="ECO:0000256" key="2">
    <source>
        <dbReference type="ARBA" id="ARBA00008335"/>
    </source>
</evidence>
<name>A0A174E373_9FIRM</name>
<proteinExistence type="inferred from homology"/>
<dbReference type="PANTHER" id="PTHR23514:SF3">
    <property type="entry name" value="BYPASS OF STOP CODON PROTEIN 6"/>
    <property type="match status" value="1"/>
</dbReference>
<protein>
    <submittedName>
        <fullName evidence="8">MFS transporter, sialate:H+ symporter (SHS) family</fullName>
    </submittedName>
</protein>
<comment type="similarity">
    <text evidence="2">Belongs to the major facilitator superfamily.</text>
</comment>
<evidence type="ECO:0000256" key="3">
    <source>
        <dbReference type="ARBA" id="ARBA00022448"/>
    </source>
</evidence>
<evidence type="ECO:0000313" key="9">
    <source>
        <dbReference type="Proteomes" id="UP000095544"/>
    </source>
</evidence>
<feature type="transmembrane region" description="Helical" evidence="7">
    <location>
        <begin position="316"/>
        <end position="338"/>
    </location>
</feature>
<keyword evidence="6 7" id="KW-0472">Membrane</keyword>
<evidence type="ECO:0000256" key="4">
    <source>
        <dbReference type="ARBA" id="ARBA00022692"/>
    </source>
</evidence>
<dbReference type="PANTHER" id="PTHR23514">
    <property type="entry name" value="BYPASS OF STOP CODON PROTEIN 6"/>
    <property type="match status" value="1"/>
</dbReference>
<evidence type="ECO:0000256" key="7">
    <source>
        <dbReference type="SAM" id="Phobius"/>
    </source>
</evidence>
<feature type="transmembrane region" description="Helical" evidence="7">
    <location>
        <begin position="23"/>
        <end position="46"/>
    </location>
</feature>
<feature type="transmembrane region" description="Helical" evidence="7">
    <location>
        <begin position="183"/>
        <end position="204"/>
    </location>
</feature>
<dbReference type="InterPro" id="IPR036259">
    <property type="entry name" value="MFS_trans_sf"/>
</dbReference>
<evidence type="ECO:0000256" key="6">
    <source>
        <dbReference type="ARBA" id="ARBA00023136"/>
    </source>
</evidence>
<dbReference type="Gene3D" id="1.20.1250.20">
    <property type="entry name" value="MFS general substrate transporter like domains"/>
    <property type="match status" value="2"/>
</dbReference>
<accession>A0A174E373</accession>
<feature type="transmembrane region" description="Helical" evidence="7">
    <location>
        <begin position="114"/>
        <end position="135"/>
    </location>
</feature>
<dbReference type="Proteomes" id="UP000095544">
    <property type="component" value="Unassembled WGS sequence"/>
</dbReference>
<comment type="subcellular location">
    <subcellularLocation>
        <location evidence="1">Cell membrane</location>
        <topology evidence="1">Multi-pass membrane protein</topology>
    </subcellularLocation>
</comment>
<organism evidence="8 9">
    <name type="scientific">Faecalicatena contorta</name>
    <dbReference type="NCBI Taxonomy" id="39482"/>
    <lineage>
        <taxon>Bacteria</taxon>
        <taxon>Bacillati</taxon>
        <taxon>Bacillota</taxon>
        <taxon>Clostridia</taxon>
        <taxon>Lachnospirales</taxon>
        <taxon>Lachnospiraceae</taxon>
        <taxon>Faecalicatena</taxon>
    </lineage>
</organism>
<dbReference type="GO" id="GO:0005886">
    <property type="term" value="C:plasma membrane"/>
    <property type="evidence" value="ECO:0007669"/>
    <property type="project" value="UniProtKB-SubCell"/>
</dbReference>
<feature type="transmembrane region" description="Helical" evidence="7">
    <location>
        <begin position="156"/>
        <end position="177"/>
    </location>
</feature>
<keyword evidence="5 7" id="KW-1133">Transmembrane helix</keyword>
<dbReference type="GO" id="GO:0022857">
    <property type="term" value="F:transmembrane transporter activity"/>
    <property type="evidence" value="ECO:0007669"/>
    <property type="project" value="InterPro"/>
</dbReference>
<feature type="transmembrane region" description="Helical" evidence="7">
    <location>
        <begin position="58"/>
        <end position="77"/>
    </location>
</feature>
<dbReference type="AlphaFoldDB" id="A0A174E373"/>
<dbReference type="STRING" id="39482.ERS852491_01823"/>
<feature type="transmembrane region" description="Helical" evidence="7">
    <location>
        <begin position="378"/>
        <end position="399"/>
    </location>
</feature>
<evidence type="ECO:0000256" key="5">
    <source>
        <dbReference type="ARBA" id="ARBA00022989"/>
    </source>
</evidence>
<evidence type="ECO:0000313" key="8">
    <source>
        <dbReference type="EMBL" id="CUO30899.1"/>
    </source>
</evidence>
<feature type="transmembrane region" description="Helical" evidence="7">
    <location>
        <begin position="350"/>
        <end position="372"/>
    </location>
</feature>
<keyword evidence="4 7" id="KW-0812">Transmembrane</keyword>
<dbReference type="EMBL" id="CYZU01000014">
    <property type="protein sequence ID" value="CUO30899.1"/>
    <property type="molecule type" value="Genomic_DNA"/>
</dbReference>
<reference evidence="8 9" key="1">
    <citation type="submission" date="2015-09" db="EMBL/GenBank/DDBJ databases">
        <authorList>
            <consortium name="Pathogen Informatics"/>
        </authorList>
    </citation>
    <scope>NUCLEOTIDE SEQUENCE [LARGE SCALE GENOMIC DNA]</scope>
    <source>
        <strain evidence="8 9">2789STDY5834876</strain>
    </source>
</reference>
<gene>
    <name evidence="8" type="ORF">ERS852491_01823</name>
</gene>
<evidence type="ECO:0000256" key="1">
    <source>
        <dbReference type="ARBA" id="ARBA00004651"/>
    </source>
</evidence>
<feature type="transmembrane region" description="Helical" evidence="7">
    <location>
        <begin position="292"/>
        <end position="310"/>
    </location>
</feature>
<keyword evidence="3" id="KW-0813">Transport</keyword>
<dbReference type="InterPro" id="IPR051788">
    <property type="entry name" value="MFS_Transporter"/>
</dbReference>
<feature type="transmembrane region" description="Helical" evidence="7">
    <location>
        <begin position="89"/>
        <end position="108"/>
    </location>
</feature>
<feature type="transmembrane region" description="Helical" evidence="7">
    <location>
        <begin position="225"/>
        <end position="243"/>
    </location>
</feature>
<dbReference type="InterPro" id="IPR011701">
    <property type="entry name" value="MFS"/>
</dbReference>
<dbReference type="SUPFAM" id="SSF103473">
    <property type="entry name" value="MFS general substrate transporter"/>
    <property type="match status" value="1"/>
</dbReference>